<sequence length="209" mass="22093">MSRRAAERAGRSIHITGAACLGNTAVGVGKLAMGLSSLSLFPCVSALYTFGMVTAKCVALAGIVKSESDREQYRYYKASGVILIVSSVLYAVYSARLFFYPESGSYHAYIALGIAAVTFAELTLNIRGVIIERKNHTQLVHAIKMLNLASSLICLVLTQTAILSFASGRAKIHPAANGLLGVLMGGAATLLGAAMIVRILRIEKKGARA</sequence>
<proteinExistence type="predicted"/>
<accession>A0A8J6JBG2</accession>
<reference evidence="2" key="1">
    <citation type="submission" date="2020-08" db="EMBL/GenBank/DDBJ databases">
        <title>Genome public.</title>
        <authorList>
            <person name="Liu C."/>
            <person name="Sun Q."/>
        </authorList>
    </citation>
    <scope>NUCLEOTIDE SEQUENCE</scope>
    <source>
        <strain evidence="2">NSJ-52</strain>
    </source>
</reference>
<dbReference type="RefSeq" id="WP_186919034.1">
    <property type="nucleotide sequence ID" value="NZ_JACOPQ010000005.1"/>
</dbReference>
<organism evidence="2 3">
    <name type="scientific">Lawsonibacter faecis</name>
    <dbReference type="NCBI Taxonomy" id="2763052"/>
    <lineage>
        <taxon>Bacteria</taxon>
        <taxon>Bacillati</taxon>
        <taxon>Bacillota</taxon>
        <taxon>Clostridia</taxon>
        <taxon>Eubacteriales</taxon>
        <taxon>Oscillospiraceae</taxon>
        <taxon>Lawsonibacter</taxon>
    </lineage>
</organism>
<comment type="caution">
    <text evidence="2">The sequence shown here is derived from an EMBL/GenBank/DDBJ whole genome shotgun (WGS) entry which is preliminary data.</text>
</comment>
<feature type="transmembrane region" description="Helical" evidence="1">
    <location>
        <begin position="75"/>
        <end position="94"/>
    </location>
</feature>
<feature type="transmembrane region" description="Helical" evidence="1">
    <location>
        <begin position="145"/>
        <end position="166"/>
    </location>
</feature>
<keyword evidence="3" id="KW-1185">Reference proteome</keyword>
<keyword evidence="1" id="KW-1133">Transmembrane helix</keyword>
<keyword evidence="1" id="KW-0812">Transmembrane</keyword>
<evidence type="ECO:0000313" key="3">
    <source>
        <dbReference type="Proteomes" id="UP000607645"/>
    </source>
</evidence>
<evidence type="ECO:0000256" key="1">
    <source>
        <dbReference type="SAM" id="Phobius"/>
    </source>
</evidence>
<gene>
    <name evidence="2" type="ORF">H8S62_08660</name>
</gene>
<protein>
    <submittedName>
        <fullName evidence="2">Uncharacterized protein</fullName>
    </submittedName>
</protein>
<feature type="transmembrane region" description="Helical" evidence="1">
    <location>
        <begin position="106"/>
        <end position="124"/>
    </location>
</feature>
<dbReference type="AlphaFoldDB" id="A0A8J6JBG2"/>
<name>A0A8J6JBG2_9FIRM</name>
<dbReference type="Proteomes" id="UP000607645">
    <property type="component" value="Unassembled WGS sequence"/>
</dbReference>
<keyword evidence="1" id="KW-0472">Membrane</keyword>
<feature type="transmembrane region" description="Helical" evidence="1">
    <location>
        <begin position="178"/>
        <end position="200"/>
    </location>
</feature>
<dbReference type="EMBL" id="JACOPQ010000005">
    <property type="protein sequence ID" value="MBC5737083.1"/>
    <property type="molecule type" value="Genomic_DNA"/>
</dbReference>
<evidence type="ECO:0000313" key="2">
    <source>
        <dbReference type="EMBL" id="MBC5737083.1"/>
    </source>
</evidence>
<feature type="transmembrane region" description="Helical" evidence="1">
    <location>
        <begin position="39"/>
        <end position="63"/>
    </location>
</feature>
<feature type="transmembrane region" description="Helical" evidence="1">
    <location>
        <begin position="12"/>
        <end position="33"/>
    </location>
</feature>